<evidence type="ECO:0000313" key="1">
    <source>
        <dbReference type="EMBL" id="MPN29805.1"/>
    </source>
</evidence>
<dbReference type="AlphaFoldDB" id="A0A645GST1"/>
<sequence>MTVGKGDIRHPVVPLGKIGTAVKVCCPIFLPECADSVVSDLPEDETGARHLEEGILLLGRHRPAGGGSPEISDIPSITGIGIPAGGKIQIVLVAASLRTDARFRRRGPFPLASDVTAKAPII</sequence>
<proteinExistence type="predicted"/>
<name>A0A645GST1_9ZZZZ</name>
<gene>
    <name evidence="1" type="ORF">SDC9_177258</name>
</gene>
<dbReference type="EMBL" id="VSSQ01080660">
    <property type="protein sequence ID" value="MPN29805.1"/>
    <property type="molecule type" value="Genomic_DNA"/>
</dbReference>
<protein>
    <submittedName>
        <fullName evidence="1">Uncharacterized protein</fullName>
    </submittedName>
</protein>
<comment type="caution">
    <text evidence="1">The sequence shown here is derived from an EMBL/GenBank/DDBJ whole genome shotgun (WGS) entry which is preliminary data.</text>
</comment>
<reference evidence="1" key="1">
    <citation type="submission" date="2019-08" db="EMBL/GenBank/DDBJ databases">
        <authorList>
            <person name="Kucharzyk K."/>
            <person name="Murdoch R.W."/>
            <person name="Higgins S."/>
            <person name="Loffler F."/>
        </authorList>
    </citation>
    <scope>NUCLEOTIDE SEQUENCE</scope>
</reference>
<accession>A0A645GST1</accession>
<organism evidence="1">
    <name type="scientific">bioreactor metagenome</name>
    <dbReference type="NCBI Taxonomy" id="1076179"/>
    <lineage>
        <taxon>unclassified sequences</taxon>
        <taxon>metagenomes</taxon>
        <taxon>ecological metagenomes</taxon>
    </lineage>
</organism>